<name>A0ABU6ZVM7_9FABA</name>
<protein>
    <recommendedName>
        <fullName evidence="2">Putative plant transposon protein domain-containing protein</fullName>
    </recommendedName>
</protein>
<feature type="domain" description="Putative plant transposon protein" evidence="2">
    <location>
        <begin position="366"/>
        <end position="559"/>
    </location>
</feature>
<accession>A0ABU6ZVM7</accession>
<organism evidence="3 4">
    <name type="scientific">Stylosanthes scabra</name>
    <dbReference type="NCBI Taxonomy" id="79078"/>
    <lineage>
        <taxon>Eukaryota</taxon>
        <taxon>Viridiplantae</taxon>
        <taxon>Streptophyta</taxon>
        <taxon>Embryophyta</taxon>
        <taxon>Tracheophyta</taxon>
        <taxon>Spermatophyta</taxon>
        <taxon>Magnoliopsida</taxon>
        <taxon>eudicotyledons</taxon>
        <taxon>Gunneridae</taxon>
        <taxon>Pentapetalae</taxon>
        <taxon>rosids</taxon>
        <taxon>fabids</taxon>
        <taxon>Fabales</taxon>
        <taxon>Fabaceae</taxon>
        <taxon>Papilionoideae</taxon>
        <taxon>50 kb inversion clade</taxon>
        <taxon>dalbergioids sensu lato</taxon>
        <taxon>Dalbergieae</taxon>
        <taxon>Pterocarpus clade</taxon>
        <taxon>Stylosanthes</taxon>
    </lineage>
</organism>
<feature type="compositionally biased region" description="Acidic residues" evidence="1">
    <location>
        <begin position="610"/>
        <end position="619"/>
    </location>
</feature>
<gene>
    <name evidence="3" type="ORF">PIB30_100063</name>
</gene>
<dbReference type="Proteomes" id="UP001341840">
    <property type="component" value="Unassembled WGS sequence"/>
</dbReference>
<evidence type="ECO:0000313" key="3">
    <source>
        <dbReference type="EMBL" id="MED6226085.1"/>
    </source>
</evidence>
<dbReference type="Pfam" id="PF20167">
    <property type="entry name" value="Transposase_32"/>
    <property type="match status" value="1"/>
</dbReference>
<proteinExistence type="predicted"/>
<dbReference type="EMBL" id="JASCZI010274612">
    <property type="protein sequence ID" value="MED6226085.1"/>
    <property type="molecule type" value="Genomic_DNA"/>
</dbReference>
<feature type="compositionally biased region" description="Low complexity" evidence="1">
    <location>
        <begin position="185"/>
        <end position="202"/>
    </location>
</feature>
<dbReference type="InterPro" id="IPR046796">
    <property type="entry name" value="Transposase_32_dom"/>
</dbReference>
<evidence type="ECO:0000256" key="1">
    <source>
        <dbReference type="SAM" id="MobiDB-lite"/>
    </source>
</evidence>
<sequence>MAVRELRLEYATSGKYAVSRMSIDHRLLLYVLSYVLLPRKSNHGTATEEDLLILWVIVNEKQIHWPYLMAHLMLRYSQGKGIVDHATIIEKVNKVLGSLNHSLEEIVASAEVKSQLLEATTFLSQHASSEASSLESFMEDLYNSNVLLESSSADLRVAKDDLSKHKKNMAKYEKLIVLMASSCSSDSSPHSSSESYPEMDSSASKERASSPILQPEPSTTDDALMVASEKTFILHKEDLRAPDPRIESFSIWQTQKDSQNSAFERFYSHLSLVDAKAGACLWKAMGNPRFNSSSSACLRRSFLHCPYAIGMLMKNEERKLEEQEGRKLEHSARAPTPRRRKVIPEVGFNLEDDEYPKIREQIALSGWRRLAAPRTDISKLLVQEFYANAVVSDEEAAVQEELPYKSFIRGKEIDFSPNNIRRVMRFKRETAGALTDYKTRQALNQRLDEVLADLCIPGASWKLSSSQPPIPIQLRRTELQPLARGWQEFIIHSLVPTGNKSKITTSRAILIHTIMQGEDVRAEEIIAENMVTIAQGLGSKGNLAHPSTIYKLCKDAGVPLREFARTPRIPLLSYITVKRMETIRFPRHQQPQQQEDEEEDEPMPQADGGNFEEEDQQPP</sequence>
<evidence type="ECO:0000259" key="2">
    <source>
        <dbReference type="Pfam" id="PF20167"/>
    </source>
</evidence>
<comment type="caution">
    <text evidence="3">The sequence shown here is derived from an EMBL/GenBank/DDBJ whole genome shotgun (WGS) entry which is preliminary data.</text>
</comment>
<keyword evidence="4" id="KW-1185">Reference proteome</keyword>
<evidence type="ECO:0000313" key="4">
    <source>
        <dbReference type="Proteomes" id="UP001341840"/>
    </source>
</evidence>
<reference evidence="3 4" key="1">
    <citation type="journal article" date="2023" name="Plants (Basel)">
        <title>Bridging the Gap: Combining Genomics and Transcriptomics Approaches to Understand Stylosanthes scabra, an Orphan Legume from the Brazilian Caatinga.</title>
        <authorList>
            <person name="Ferreira-Neto J.R.C."/>
            <person name="da Silva M.D."/>
            <person name="Binneck E."/>
            <person name="de Melo N.F."/>
            <person name="da Silva R.H."/>
            <person name="de Melo A.L.T.M."/>
            <person name="Pandolfi V."/>
            <person name="Bustamante F.O."/>
            <person name="Brasileiro-Vidal A.C."/>
            <person name="Benko-Iseppon A.M."/>
        </authorList>
    </citation>
    <scope>NUCLEOTIDE SEQUENCE [LARGE SCALE GENOMIC DNA]</scope>
    <source>
        <tissue evidence="3">Leaves</tissue>
    </source>
</reference>
<feature type="region of interest" description="Disordered" evidence="1">
    <location>
        <begin position="185"/>
        <end position="221"/>
    </location>
</feature>
<feature type="region of interest" description="Disordered" evidence="1">
    <location>
        <begin position="584"/>
        <end position="619"/>
    </location>
</feature>